<dbReference type="Gene3D" id="3.40.50.1820">
    <property type="entry name" value="alpha/beta hydrolase"/>
    <property type="match status" value="1"/>
</dbReference>
<dbReference type="PANTHER" id="PTHR43798:SF33">
    <property type="entry name" value="HYDROLASE, PUTATIVE (AFU_ORTHOLOGUE AFUA_2G14860)-RELATED"/>
    <property type="match status" value="1"/>
</dbReference>
<gene>
    <name evidence="2" type="ORF">E8M01_29440</name>
</gene>
<dbReference type="OrthoDB" id="9799612at2"/>
<accession>A0A4D7B4W1</accession>
<dbReference type="AlphaFoldDB" id="A0A4D7B4W1"/>
<feature type="domain" description="AB hydrolase-1" evidence="1">
    <location>
        <begin position="54"/>
        <end position="271"/>
    </location>
</feature>
<evidence type="ECO:0000313" key="2">
    <source>
        <dbReference type="EMBL" id="QCI67991.1"/>
    </source>
</evidence>
<name>A0A4D7B4W1_9HYPH</name>
<reference evidence="2 3" key="1">
    <citation type="submission" date="2019-04" db="EMBL/GenBank/DDBJ databases">
        <title>Phreatobacter aquaticus sp. nov.</title>
        <authorList>
            <person name="Choi A."/>
        </authorList>
    </citation>
    <scope>NUCLEOTIDE SEQUENCE [LARGE SCALE GENOMIC DNA]</scope>
    <source>
        <strain evidence="2 3">KCTC 52518</strain>
    </source>
</reference>
<dbReference type="PRINTS" id="PR00111">
    <property type="entry name" value="ABHYDROLASE"/>
</dbReference>
<evidence type="ECO:0000313" key="3">
    <source>
        <dbReference type="Proteomes" id="UP000298781"/>
    </source>
</evidence>
<dbReference type="GO" id="GO:0016787">
    <property type="term" value="F:hydrolase activity"/>
    <property type="evidence" value="ECO:0007669"/>
    <property type="project" value="UniProtKB-KW"/>
</dbReference>
<dbReference type="Pfam" id="PF12697">
    <property type="entry name" value="Abhydrolase_6"/>
    <property type="match status" value="1"/>
</dbReference>
<keyword evidence="2" id="KW-0378">Hydrolase</keyword>
<dbReference type="Proteomes" id="UP000298781">
    <property type="component" value="Chromosome"/>
</dbReference>
<dbReference type="InterPro" id="IPR029058">
    <property type="entry name" value="AB_hydrolase_fold"/>
</dbReference>
<sequence>MNAIYKSDAAGHAVREKYREVLGAWPVPARQFTVPTRAGDTFVVACGPEGAPPLLLFHGSQANSSVYMFDILSWSRRFRVYAIDMIGEPGLSAPSRPPLDGEAHALWLDDVIAALGLDQVMIVGMSLGGWLALDHAARRPGRVTRLALLCPAGIGRQKNFLLKVLPLLLLGPWGVRKTREMVMGPVREVAPEARPLVDLVQLIGRSARPRMVQIPRLSDDELGKLPPTLVIAGGRDVLIDSGDTCRRLARFAPSACVKFDPDARHYIPDQAATILAFLEEGIARPA</sequence>
<evidence type="ECO:0000259" key="1">
    <source>
        <dbReference type="Pfam" id="PF12697"/>
    </source>
</evidence>
<dbReference type="EMBL" id="CP039690">
    <property type="protein sequence ID" value="QCI67991.1"/>
    <property type="molecule type" value="Genomic_DNA"/>
</dbReference>
<proteinExistence type="predicted"/>
<organism evidence="2 3">
    <name type="scientific">Phreatobacter stygius</name>
    <dbReference type="NCBI Taxonomy" id="1940610"/>
    <lineage>
        <taxon>Bacteria</taxon>
        <taxon>Pseudomonadati</taxon>
        <taxon>Pseudomonadota</taxon>
        <taxon>Alphaproteobacteria</taxon>
        <taxon>Hyphomicrobiales</taxon>
        <taxon>Phreatobacteraceae</taxon>
        <taxon>Phreatobacter</taxon>
    </lineage>
</organism>
<dbReference type="RefSeq" id="WP_136963412.1">
    <property type="nucleotide sequence ID" value="NZ_CP039690.1"/>
</dbReference>
<dbReference type="PANTHER" id="PTHR43798">
    <property type="entry name" value="MONOACYLGLYCEROL LIPASE"/>
    <property type="match status" value="1"/>
</dbReference>
<keyword evidence="3" id="KW-1185">Reference proteome</keyword>
<dbReference type="InterPro" id="IPR000073">
    <property type="entry name" value="AB_hydrolase_1"/>
</dbReference>
<dbReference type="KEGG" id="pstg:E8M01_29440"/>
<dbReference type="SUPFAM" id="SSF53474">
    <property type="entry name" value="alpha/beta-Hydrolases"/>
    <property type="match status" value="1"/>
</dbReference>
<dbReference type="InterPro" id="IPR050266">
    <property type="entry name" value="AB_hydrolase_sf"/>
</dbReference>
<protein>
    <submittedName>
        <fullName evidence="2">Alpha/beta hydrolase</fullName>
    </submittedName>
</protein>
<dbReference type="GO" id="GO:0016020">
    <property type="term" value="C:membrane"/>
    <property type="evidence" value="ECO:0007669"/>
    <property type="project" value="TreeGrafter"/>
</dbReference>